<evidence type="ECO:0000313" key="6">
    <source>
        <dbReference type="Proteomes" id="UP001162891"/>
    </source>
</evidence>
<keyword evidence="2" id="KW-0645">Protease</keyword>
<dbReference type="InterPro" id="IPR023430">
    <property type="entry name" value="Pept_HybD-like_dom_sf"/>
</dbReference>
<keyword evidence="4" id="KW-0378">Hydrolase</keyword>
<name>A0ABN6MQL5_9BACT</name>
<dbReference type="Proteomes" id="UP001162891">
    <property type="component" value="Chromosome"/>
</dbReference>
<dbReference type="Gene3D" id="3.40.50.1450">
    <property type="entry name" value="HybD-like"/>
    <property type="match status" value="1"/>
</dbReference>
<dbReference type="CDD" id="cd00518">
    <property type="entry name" value="H2MP"/>
    <property type="match status" value="1"/>
</dbReference>
<dbReference type="EMBL" id="AP025591">
    <property type="protein sequence ID" value="BDG03274.1"/>
    <property type="molecule type" value="Genomic_DNA"/>
</dbReference>
<protein>
    <recommendedName>
        <fullName evidence="7">Hydrogenase maturation protease</fullName>
    </recommendedName>
</protein>
<comment type="similarity">
    <text evidence="1">Belongs to the peptidase A31 family.</text>
</comment>
<evidence type="ECO:0000313" key="5">
    <source>
        <dbReference type="EMBL" id="BDG03274.1"/>
    </source>
</evidence>
<accession>A0ABN6MQL5</accession>
<evidence type="ECO:0000256" key="2">
    <source>
        <dbReference type="ARBA" id="ARBA00022670"/>
    </source>
</evidence>
<dbReference type="RefSeq" id="WP_248361141.1">
    <property type="nucleotide sequence ID" value="NZ_AP025591.1"/>
</dbReference>
<proteinExistence type="inferred from homology"/>
<dbReference type="Pfam" id="PF01750">
    <property type="entry name" value="HycI"/>
    <property type="match status" value="1"/>
</dbReference>
<keyword evidence="6" id="KW-1185">Reference proteome</keyword>
<dbReference type="PANTHER" id="PTHR30302">
    <property type="entry name" value="HYDROGENASE 1 MATURATION PROTEASE"/>
    <property type="match status" value="1"/>
</dbReference>
<dbReference type="PANTHER" id="PTHR30302:SF1">
    <property type="entry name" value="HYDROGENASE 2 MATURATION PROTEASE"/>
    <property type="match status" value="1"/>
</dbReference>
<dbReference type="NCBIfam" id="TIGR00072">
    <property type="entry name" value="hydrog_prot"/>
    <property type="match status" value="1"/>
</dbReference>
<evidence type="ECO:0000256" key="1">
    <source>
        <dbReference type="ARBA" id="ARBA00006814"/>
    </source>
</evidence>
<sequence>MTSPGILVLCLGNPLRRDDAAALRVADALEAEPEPGVTVRRSAKAGLYLLDDMEGFDRVVVVDAVRTGAFAAGTVHSVPLEEIRAPGGPSPHAIGLPSALALARDAGAPVPSRIHVVAVEVLEMETIGEGLTPEVERAIPEVVEAVRRAVAAL</sequence>
<keyword evidence="3" id="KW-0064">Aspartyl protease</keyword>
<dbReference type="InterPro" id="IPR000671">
    <property type="entry name" value="Peptidase_A31"/>
</dbReference>
<evidence type="ECO:0008006" key="7">
    <source>
        <dbReference type="Google" id="ProtNLM"/>
    </source>
</evidence>
<evidence type="ECO:0000256" key="3">
    <source>
        <dbReference type="ARBA" id="ARBA00022750"/>
    </source>
</evidence>
<dbReference type="PRINTS" id="PR00446">
    <property type="entry name" value="HYDRGNUPTAKE"/>
</dbReference>
<dbReference type="SUPFAM" id="SSF53163">
    <property type="entry name" value="HybD-like"/>
    <property type="match status" value="1"/>
</dbReference>
<evidence type="ECO:0000256" key="4">
    <source>
        <dbReference type="ARBA" id="ARBA00022801"/>
    </source>
</evidence>
<gene>
    <name evidence="5" type="ORF">AMOR_22700</name>
</gene>
<organism evidence="5 6">
    <name type="scientific">Anaeromyxobacter oryzae</name>
    <dbReference type="NCBI Taxonomy" id="2918170"/>
    <lineage>
        <taxon>Bacteria</taxon>
        <taxon>Pseudomonadati</taxon>
        <taxon>Myxococcota</taxon>
        <taxon>Myxococcia</taxon>
        <taxon>Myxococcales</taxon>
        <taxon>Cystobacterineae</taxon>
        <taxon>Anaeromyxobacteraceae</taxon>
        <taxon>Anaeromyxobacter</taxon>
    </lineage>
</organism>
<reference evidence="6" key="1">
    <citation type="journal article" date="2022" name="Int. J. Syst. Evol. Microbiol.">
        <title>Anaeromyxobacter oryzae sp. nov., Anaeromyxobacter diazotrophicus sp. nov. and Anaeromyxobacter paludicola sp. nov., isolated from paddy soils.</title>
        <authorList>
            <person name="Itoh H."/>
            <person name="Xu Z."/>
            <person name="Mise K."/>
            <person name="Masuda Y."/>
            <person name="Ushijima N."/>
            <person name="Hayakawa C."/>
            <person name="Shiratori Y."/>
            <person name="Senoo K."/>
        </authorList>
    </citation>
    <scope>NUCLEOTIDE SEQUENCE [LARGE SCALE GENOMIC DNA]</scope>
    <source>
        <strain evidence="6">Red232</strain>
    </source>
</reference>